<dbReference type="InterPro" id="IPR032710">
    <property type="entry name" value="NTF2-like_dom_sf"/>
</dbReference>
<comment type="caution">
    <text evidence="2">The sequence shown here is derived from an EMBL/GenBank/DDBJ whole genome shotgun (WGS) entry which is preliminary data.</text>
</comment>
<feature type="domain" description="DUF4440" evidence="1">
    <location>
        <begin position="9"/>
        <end position="118"/>
    </location>
</feature>
<organism evidence="2 3">
    <name type="scientific">Ramlibacter pinisoli</name>
    <dbReference type="NCBI Taxonomy" id="2682844"/>
    <lineage>
        <taxon>Bacteria</taxon>
        <taxon>Pseudomonadati</taxon>
        <taxon>Pseudomonadota</taxon>
        <taxon>Betaproteobacteria</taxon>
        <taxon>Burkholderiales</taxon>
        <taxon>Comamonadaceae</taxon>
        <taxon>Ramlibacter</taxon>
    </lineage>
</organism>
<accession>A0A6N8IYA5</accession>
<evidence type="ECO:0000313" key="2">
    <source>
        <dbReference type="EMBL" id="MVQ30936.1"/>
    </source>
</evidence>
<proteinExistence type="predicted"/>
<dbReference type="Gene3D" id="3.10.450.50">
    <property type="match status" value="1"/>
</dbReference>
<gene>
    <name evidence="2" type="ORF">GON04_15865</name>
</gene>
<protein>
    <submittedName>
        <fullName evidence="2">DUF4440 domain-containing protein</fullName>
    </submittedName>
</protein>
<keyword evidence="3" id="KW-1185">Reference proteome</keyword>
<dbReference type="SUPFAM" id="SSF54427">
    <property type="entry name" value="NTF2-like"/>
    <property type="match status" value="1"/>
</dbReference>
<name>A0A6N8IYA5_9BURK</name>
<reference evidence="2 3" key="1">
    <citation type="submission" date="2019-12" db="EMBL/GenBank/DDBJ databases">
        <authorList>
            <person name="Huq M.A."/>
        </authorList>
    </citation>
    <scope>NUCLEOTIDE SEQUENCE [LARGE SCALE GENOMIC DNA]</scope>
    <source>
        <strain evidence="2 3">MAH-25</strain>
    </source>
</reference>
<dbReference type="RefSeq" id="WP_157399038.1">
    <property type="nucleotide sequence ID" value="NZ_WSEL01000009.1"/>
</dbReference>
<dbReference type="InterPro" id="IPR027843">
    <property type="entry name" value="DUF4440"/>
</dbReference>
<dbReference type="Proteomes" id="UP000469385">
    <property type="component" value="Unassembled WGS sequence"/>
</dbReference>
<dbReference type="EMBL" id="WSEL01000009">
    <property type="protein sequence ID" value="MVQ30936.1"/>
    <property type="molecule type" value="Genomic_DNA"/>
</dbReference>
<dbReference type="Pfam" id="PF14534">
    <property type="entry name" value="DUF4440"/>
    <property type="match status" value="1"/>
</dbReference>
<sequence>MTTPAKTLIELEHRFWQSIVDQKTDVALELLSERALMVSSHGAMQFDHAAYRKMAEQGSVIVTAFTLSDMMVVFPNDTTGILVYRVKQEVKARAGGATQTQEMRDTSTWIRTGDRWQCVMHTEAAVADRPPAGP</sequence>
<evidence type="ECO:0000259" key="1">
    <source>
        <dbReference type="Pfam" id="PF14534"/>
    </source>
</evidence>
<evidence type="ECO:0000313" key="3">
    <source>
        <dbReference type="Proteomes" id="UP000469385"/>
    </source>
</evidence>
<dbReference type="AlphaFoldDB" id="A0A6N8IYA5"/>